<keyword evidence="12" id="KW-0645">Protease</keyword>
<keyword evidence="2" id="KW-0732">Signal</keyword>
<sequence length="459" mass="49151">MMAAALLFAVGSVQPARAKVASWIVFEVNSGKVIEQHDAFHRWYPASLTKLMTAYVTFAALKERRVTMASPVTVSAHAAAQPPSKMGLKPGTQLSLDAAMKVMLVKSANDIAVAVAETIGGSQAGFADVMNRTARRLGMRDTHFVNPHGLPDPDHYSSAYDMAILSRALLRDFPQYRELYGYAGVQFGRHMLRSANREYLQRVRGADGLKTGYICNAGYNVAVSATRGGRTVVAVVFGAASGLERAAKARQLIEKGFSGGGLFSRRKTLDEMHRPRTVRRLPPDGYCKRNKKPNVAELLKTYAGASAARASLSGNANLPGVANAYAGDSGRLARRSPVVPRTTNKTTVPRTGDKKVDWGEVMDRLIGPRRQAGELVAVTLAVDANAKRAVPLRAPKEEDPSETIAEAFGTVMPPRSKPGAPPEAAQTVTRATATGAPLVIIPLPSHAPDGTPTPRPSPR</sequence>
<feature type="active site" description="Proton acceptor" evidence="7">
    <location>
        <position position="50"/>
    </location>
</feature>
<dbReference type="InterPro" id="IPR012338">
    <property type="entry name" value="Beta-lactam/transpept-like"/>
</dbReference>
<protein>
    <submittedName>
        <fullName evidence="12">D-alanyl-D-alanine carboxypeptidase</fullName>
    </submittedName>
</protein>
<evidence type="ECO:0000256" key="8">
    <source>
        <dbReference type="PIRSR" id="PIRSR618044-2"/>
    </source>
</evidence>
<dbReference type="GO" id="GO:0006508">
    <property type="term" value="P:proteolysis"/>
    <property type="evidence" value="ECO:0007669"/>
    <property type="project" value="InterPro"/>
</dbReference>
<evidence type="ECO:0000256" key="6">
    <source>
        <dbReference type="ARBA" id="ARBA00023316"/>
    </source>
</evidence>
<evidence type="ECO:0000313" key="13">
    <source>
        <dbReference type="Proteomes" id="UP000244081"/>
    </source>
</evidence>
<dbReference type="EMBL" id="QAYG01000001">
    <property type="protein sequence ID" value="PTW63520.1"/>
    <property type="molecule type" value="Genomic_DNA"/>
</dbReference>
<feature type="domain" description="Peptidase S11 D-alanyl-D-alanine carboxypeptidase A N-terminal" evidence="11">
    <location>
        <begin position="13"/>
        <end position="240"/>
    </location>
</feature>
<accession>A0A2T5VIE5</accession>
<keyword evidence="6" id="KW-0961">Cell wall biogenesis/degradation</keyword>
<dbReference type="Gene3D" id="3.40.710.10">
    <property type="entry name" value="DD-peptidase/beta-lactamase superfamily"/>
    <property type="match status" value="1"/>
</dbReference>
<keyword evidence="3" id="KW-0378">Hydrolase</keyword>
<reference evidence="12 13" key="1">
    <citation type="submission" date="2018-04" db="EMBL/GenBank/DDBJ databases">
        <title>Genomic Encyclopedia of Archaeal and Bacterial Type Strains, Phase II (KMG-II): from individual species to whole genera.</title>
        <authorList>
            <person name="Goeker M."/>
        </authorList>
    </citation>
    <scope>NUCLEOTIDE SEQUENCE [LARGE SCALE GENOMIC DNA]</scope>
    <source>
        <strain evidence="12 13">DSM 23382</strain>
    </source>
</reference>
<evidence type="ECO:0000256" key="2">
    <source>
        <dbReference type="ARBA" id="ARBA00022729"/>
    </source>
</evidence>
<evidence type="ECO:0000313" key="12">
    <source>
        <dbReference type="EMBL" id="PTW63520.1"/>
    </source>
</evidence>
<dbReference type="GO" id="GO:0071555">
    <property type="term" value="P:cell wall organization"/>
    <property type="evidence" value="ECO:0007669"/>
    <property type="project" value="UniProtKB-KW"/>
</dbReference>
<dbReference type="InterPro" id="IPR018044">
    <property type="entry name" value="Peptidase_S11"/>
</dbReference>
<dbReference type="GO" id="GO:0008360">
    <property type="term" value="P:regulation of cell shape"/>
    <property type="evidence" value="ECO:0007669"/>
    <property type="project" value="UniProtKB-KW"/>
</dbReference>
<dbReference type="GO" id="GO:0009002">
    <property type="term" value="F:serine-type D-Ala-D-Ala carboxypeptidase activity"/>
    <property type="evidence" value="ECO:0007669"/>
    <property type="project" value="InterPro"/>
</dbReference>
<feature type="region of interest" description="Disordered" evidence="10">
    <location>
        <begin position="440"/>
        <end position="459"/>
    </location>
</feature>
<organism evidence="12 13">
    <name type="scientific">Breoghania corrubedonensis</name>
    <dbReference type="NCBI Taxonomy" id="665038"/>
    <lineage>
        <taxon>Bacteria</taxon>
        <taxon>Pseudomonadati</taxon>
        <taxon>Pseudomonadota</taxon>
        <taxon>Alphaproteobacteria</taxon>
        <taxon>Hyphomicrobiales</taxon>
        <taxon>Stappiaceae</taxon>
        <taxon>Breoghania</taxon>
    </lineage>
</organism>
<keyword evidence="4" id="KW-0133">Cell shape</keyword>
<keyword evidence="12" id="KW-0121">Carboxypeptidase</keyword>
<evidence type="ECO:0000256" key="9">
    <source>
        <dbReference type="RuleBase" id="RU004016"/>
    </source>
</evidence>
<dbReference type="PANTHER" id="PTHR21581">
    <property type="entry name" value="D-ALANYL-D-ALANINE CARBOXYPEPTIDASE"/>
    <property type="match status" value="1"/>
</dbReference>
<dbReference type="SUPFAM" id="SSF56601">
    <property type="entry name" value="beta-lactamase/transpeptidase-like"/>
    <property type="match status" value="1"/>
</dbReference>
<evidence type="ECO:0000256" key="7">
    <source>
        <dbReference type="PIRSR" id="PIRSR618044-1"/>
    </source>
</evidence>
<comment type="similarity">
    <text evidence="1 9">Belongs to the peptidase S11 family.</text>
</comment>
<dbReference type="OrthoDB" id="5291989at2"/>
<evidence type="ECO:0000256" key="5">
    <source>
        <dbReference type="ARBA" id="ARBA00022984"/>
    </source>
</evidence>
<feature type="active site" description="Acyl-ester intermediate" evidence="7">
    <location>
        <position position="47"/>
    </location>
</feature>
<keyword evidence="13" id="KW-1185">Reference proteome</keyword>
<gene>
    <name evidence="12" type="ORF">C8N35_1011574</name>
</gene>
<dbReference type="AlphaFoldDB" id="A0A2T5VIE5"/>
<evidence type="ECO:0000259" key="11">
    <source>
        <dbReference type="Pfam" id="PF00768"/>
    </source>
</evidence>
<dbReference type="Proteomes" id="UP000244081">
    <property type="component" value="Unassembled WGS sequence"/>
</dbReference>
<evidence type="ECO:0000256" key="1">
    <source>
        <dbReference type="ARBA" id="ARBA00007164"/>
    </source>
</evidence>
<dbReference type="Pfam" id="PF00768">
    <property type="entry name" value="Peptidase_S11"/>
    <property type="match status" value="1"/>
</dbReference>
<dbReference type="InterPro" id="IPR001967">
    <property type="entry name" value="Peptidase_S11_N"/>
</dbReference>
<feature type="binding site" evidence="8">
    <location>
        <position position="210"/>
    </location>
    <ligand>
        <name>substrate</name>
    </ligand>
</feature>
<comment type="caution">
    <text evidence="12">The sequence shown here is derived from an EMBL/GenBank/DDBJ whole genome shotgun (WGS) entry which is preliminary data.</text>
</comment>
<keyword evidence="5" id="KW-0573">Peptidoglycan synthesis</keyword>
<name>A0A2T5VIE5_9HYPH</name>
<feature type="region of interest" description="Disordered" evidence="10">
    <location>
        <begin position="410"/>
        <end position="429"/>
    </location>
</feature>
<dbReference type="PANTHER" id="PTHR21581:SF6">
    <property type="entry name" value="TRAFFICKING PROTEIN PARTICLE COMPLEX SUBUNIT 12"/>
    <property type="match status" value="1"/>
</dbReference>
<evidence type="ECO:0000256" key="10">
    <source>
        <dbReference type="SAM" id="MobiDB-lite"/>
    </source>
</evidence>
<dbReference type="GO" id="GO:0009252">
    <property type="term" value="P:peptidoglycan biosynthetic process"/>
    <property type="evidence" value="ECO:0007669"/>
    <property type="project" value="UniProtKB-KW"/>
</dbReference>
<dbReference type="RefSeq" id="WP_107988936.1">
    <property type="nucleotide sequence ID" value="NZ_QAYG01000001.1"/>
</dbReference>
<dbReference type="PRINTS" id="PR00725">
    <property type="entry name" value="DADACBPTASE1"/>
</dbReference>
<feature type="active site" evidence="7">
    <location>
        <position position="107"/>
    </location>
</feature>
<proteinExistence type="inferred from homology"/>
<evidence type="ECO:0000256" key="4">
    <source>
        <dbReference type="ARBA" id="ARBA00022960"/>
    </source>
</evidence>
<evidence type="ECO:0000256" key="3">
    <source>
        <dbReference type="ARBA" id="ARBA00022801"/>
    </source>
</evidence>